<keyword evidence="11" id="KW-0813">Transport</keyword>
<dbReference type="InterPro" id="IPR017927">
    <property type="entry name" value="FAD-bd_FR_type"/>
</dbReference>
<dbReference type="InterPro" id="IPR039261">
    <property type="entry name" value="FNR_nucleotide-bd"/>
</dbReference>
<keyword evidence="8" id="KW-0520">NAD</keyword>
<comment type="caution">
    <text evidence="14">The sequence shown here is derived from an EMBL/GenBank/DDBJ whole genome shotgun (WGS) entry which is preliminary data.</text>
</comment>
<keyword evidence="7" id="KW-0411">Iron-sulfur</keyword>
<dbReference type="EMBL" id="BMUL01000011">
    <property type="protein sequence ID" value="GHA94814.1"/>
    <property type="molecule type" value="Genomic_DNA"/>
</dbReference>
<dbReference type="InterPro" id="IPR001433">
    <property type="entry name" value="OxRdtase_FAD/NAD-bd"/>
</dbReference>
<reference evidence="14" key="2">
    <citation type="submission" date="2020-09" db="EMBL/GenBank/DDBJ databases">
        <authorList>
            <person name="Sun Q."/>
            <person name="Ohkuma M."/>
        </authorList>
    </citation>
    <scope>NUCLEOTIDE SEQUENCE</scope>
    <source>
        <strain evidence="14">JCM 4518</strain>
    </source>
</reference>
<evidence type="ECO:0000259" key="13">
    <source>
        <dbReference type="PROSITE" id="PS51384"/>
    </source>
</evidence>
<comment type="catalytic activity">
    <reaction evidence="9">
        <text>2 nitric oxide + NADH + 2 O2 = 2 nitrate + NAD(+) + H(+)</text>
        <dbReference type="Rhea" id="RHEA:19469"/>
        <dbReference type="ChEBI" id="CHEBI:15378"/>
        <dbReference type="ChEBI" id="CHEBI:15379"/>
        <dbReference type="ChEBI" id="CHEBI:16480"/>
        <dbReference type="ChEBI" id="CHEBI:17632"/>
        <dbReference type="ChEBI" id="CHEBI:57540"/>
        <dbReference type="ChEBI" id="CHEBI:57945"/>
        <dbReference type="EC" id="1.14.12.17"/>
    </reaction>
</comment>
<dbReference type="SUPFAM" id="SSF63380">
    <property type="entry name" value="Riboflavin synthase domain-like"/>
    <property type="match status" value="1"/>
</dbReference>
<name>A0A918T601_9ACTN</name>
<keyword evidence="5" id="KW-0001">2Fe-2S</keyword>
<dbReference type="GO" id="GO:0051537">
    <property type="term" value="F:2 iron, 2 sulfur cluster binding"/>
    <property type="evidence" value="ECO:0007669"/>
    <property type="project" value="UniProtKB-KW"/>
</dbReference>
<dbReference type="InterPro" id="IPR017938">
    <property type="entry name" value="Riboflavin_synthase-like_b-brl"/>
</dbReference>
<dbReference type="GO" id="GO:0020037">
    <property type="term" value="F:heme binding"/>
    <property type="evidence" value="ECO:0007669"/>
    <property type="project" value="InterPro"/>
</dbReference>
<dbReference type="InterPro" id="IPR012292">
    <property type="entry name" value="Globin/Proto"/>
</dbReference>
<dbReference type="GO" id="GO:0008941">
    <property type="term" value="F:nitric oxide dioxygenase NAD(P)H activity"/>
    <property type="evidence" value="ECO:0007669"/>
    <property type="project" value="UniProtKB-EC"/>
</dbReference>
<comment type="cofactor">
    <cofactor evidence="1">
        <name>heme b</name>
        <dbReference type="ChEBI" id="CHEBI:60344"/>
    </cofactor>
</comment>
<evidence type="ECO:0000259" key="12">
    <source>
        <dbReference type="PROSITE" id="PS01033"/>
    </source>
</evidence>
<comment type="cofactor">
    <cofactor evidence="2">
        <name>FAD</name>
        <dbReference type="ChEBI" id="CHEBI:57692"/>
    </cofactor>
</comment>
<dbReference type="PROSITE" id="PS51384">
    <property type="entry name" value="FAD_FR"/>
    <property type="match status" value="1"/>
</dbReference>
<dbReference type="Gene3D" id="3.40.50.80">
    <property type="entry name" value="Nucleotide-binding domain of ferredoxin-NADP reductase (FNR) module"/>
    <property type="match status" value="1"/>
</dbReference>
<dbReference type="PRINTS" id="PR00410">
    <property type="entry name" value="PHEHYDRXLASE"/>
</dbReference>
<dbReference type="EC" id="1.14.12.17" evidence="4"/>
<evidence type="ECO:0000313" key="14">
    <source>
        <dbReference type="EMBL" id="GHA94814.1"/>
    </source>
</evidence>
<keyword evidence="11" id="KW-0479">Metal-binding</keyword>
<dbReference type="PANTHER" id="PTHR47354:SF5">
    <property type="entry name" value="PROTEIN RFBI"/>
    <property type="match status" value="1"/>
</dbReference>
<protein>
    <recommendedName>
        <fullName evidence="4">nitric oxide dioxygenase</fullName>
        <ecNumber evidence="4">1.14.12.17</ecNumber>
    </recommendedName>
</protein>
<dbReference type="InterPro" id="IPR009050">
    <property type="entry name" value="Globin-like_sf"/>
</dbReference>
<feature type="domain" description="Globin" evidence="12">
    <location>
        <begin position="1"/>
        <end position="133"/>
    </location>
</feature>
<dbReference type="InterPro" id="IPR050415">
    <property type="entry name" value="MRET"/>
</dbReference>
<proteinExistence type="inferred from homology"/>
<evidence type="ECO:0000256" key="4">
    <source>
        <dbReference type="ARBA" id="ARBA00012229"/>
    </source>
</evidence>
<comment type="similarity">
    <text evidence="3">In the C-terminal section; belongs to the flavoprotein pyridine nucleotide cytochrome reductase family.</text>
</comment>
<dbReference type="Pfam" id="PF00042">
    <property type="entry name" value="Globin"/>
    <property type="match status" value="1"/>
</dbReference>
<evidence type="ECO:0000256" key="9">
    <source>
        <dbReference type="ARBA" id="ARBA00048649"/>
    </source>
</evidence>
<keyword evidence="6" id="KW-0521">NADP</keyword>
<evidence type="ECO:0000256" key="10">
    <source>
        <dbReference type="ARBA" id="ARBA00049433"/>
    </source>
</evidence>
<keyword evidence="15" id="KW-1185">Reference proteome</keyword>
<evidence type="ECO:0000256" key="5">
    <source>
        <dbReference type="ARBA" id="ARBA00022714"/>
    </source>
</evidence>
<dbReference type="Gene3D" id="1.10.490.10">
    <property type="entry name" value="Globins"/>
    <property type="match status" value="1"/>
</dbReference>
<dbReference type="Gene3D" id="2.40.30.10">
    <property type="entry name" value="Translation factors"/>
    <property type="match status" value="1"/>
</dbReference>
<dbReference type="InterPro" id="IPR008333">
    <property type="entry name" value="Cbr1-like_FAD-bd_dom"/>
</dbReference>
<accession>A0A918T601</accession>
<dbReference type="SUPFAM" id="SSF46458">
    <property type="entry name" value="Globin-like"/>
    <property type="match status" value="1"/>
</dbReference>
<comment type="similarity">
    <text evidence="11">Belongs to the globin family.</text>
</comment>
<evidence type="ECO:0000256" key="3">
    <source>
        <dbReference type="ARBA" id="ARBA00006401"/>
    </source>
</evidence>
<organism evidence="14 15">
    <name type="scientific">Streptomyces termitum</name>
    <dbReference type="NCBI Taxonomy" id="67368"/>
    <lineage>
        <taxon>Bacteria</taxon>
        <taxon>Bacillati</taxon>
        <taxon>Actinomycetota</taxon>
        <taxon>Actinomycetes</taxon>
        <taxon>Kitasatosporales</taxon>
        <taxon>Streptomycetaceae</taxon>
        <taxon>Streptomyces</taxon>
    </lineage>
</organism>
<comment type="catalytic activity">
    <reaction evidence="10">
        <text>2 nitric oxide + NADPH + 2 O2 = 2 nitrate + NADP(+) + H(+)</text>
        <dbReference type="Rhea" id="RHEA:19465"/>
        <dbReference type="ChEBI" id="CHEBI:15378"/>
        <dbReference type="ChEBI" id="CHEBI:15379"/>
        <dbReference type="ChEBI" id="CHEBI:16480"/>
        <dbReference type="ChEBI" id="CHEBI:17632"/>
        <dbReference type="ChEBI" id="CHEBI:57783"/>
        <dbReference type="ChEBI" id="CHEBI:58349"/>
        <dbReference type="EC" id="1.14.12.17"/>
    </reaction>
</comment>
<evidence type="ECO:0000256" key="2">
    <source>
        <dbReference type="ARBA" id="ARBA00001974"/>
    </source>
</evidence>
<reference evidence="14" key="1">
    <citation type="journal article" date="2014" name="Int. J. Syst. Evol. Microbiol.">
        <title>Complete genome sequence of Corynebacterium casei LMG S-19264T (=DSM 44701T), isolated from a smear-ripened cheese.</title>
        <authorList>
            <consortium name="US DOE Joint Genome Institute (JGI-PGF)"/>
            <person name="Walter F."/>
            <person name="Albersmeier A."/>
            <person name="Kalinowski J."/>
            <person name="Ruckert C."/>
        </authorList>
    </citation>
    <scope>NUCLEOTIDE SEQUENCE</scope>
    <source>
        <strain evidence="14">JCM 4518</strain>
    </source>
</reference>
<keyword evidence="11" id="KW-0349">Heme</keyword>
<evidence type="ECO:0000256" key="7">
    <source>
        <dbReference type="ARBA" id="ARBA00023014"/>
    </source>
</evidence>
<gene>
    <name evidence="14" type="ORF">GCM10010305_43020</name>
</gene>
<dbReference type="GO" id="GO:0019825">
    <property type="term" value="F:oxygen binding"/>
    <property type="evidence" value="ECO:0007669"/>
    <property type="project" value="InterPro"/>
</dbReference>
<keyword evidence="11" id="KW-0561">Oxygen transport</keyword>
<dbReference type="Pfam" id="PF00175">
    <property type="entry name" value="NAD_binding_1"/>
    <property type="match status" value="1"/>
</dbReference>
<sequence length="410" mass="44772">MPRVDLALLRSAFAVVERRAEHTVTYFYAHLFHRNPRVRALFPADLAPQRDRLFAVLAEVVARFDDPGLPGYLGRLGRDHRRFLATPALYAAVGESLLAAFAQTAGAAWTVEAEKAWTEAYARITELMLRGAEESVREGEPPWWEADVVRHERYGGDLAVLTLRPRRPYRHRPGQYAGVASPRVPRAWRTYSLAAAPRPDGTVELHVSRVRGGATSTALVTATRPGDVLRLSAPGGGLVSRTPPGAPRTYIGAGTGWAPVKALLEEAAETDPGARGRVFAVARSRELLYGRADLERLAARLPGLRVTYIAAAPRHPRAQATERLLTALRSRGGWADHDVYLAGPPGLLAETAEVLAELGTDPARVRHDALPPVRRPAVRALSPAERLLLPPPARWHDPAARTHLALSDRA</sequence>
<feature type="domain" description="FAD-binding FR-type" evidence="13">
    <location>
        <begin position="141"/>
        <end position="241"/>
    </location>
</feature>
<dbReference type="SUPFAM" id="SSF52343">
    <property type="entry name" value="Ferredoxin reductase-like, C-terminal NADP-linked domain"/>
    <property type="match status" value="1"/>
</dbReference>
<evidence type="ECO:0000256" key="11">
    <source>
        <dbReference type="RuleBase" id="RU000356"/>
    </source>
</evidence>
<dbReference type="CDD" id="cd19753">
    <property type="entry name" value="Mb-like_oxidoreductase"/>
    <property type="match status" value="1"/>
</dbReference>
<evidence type="ECO:0000256" key="8">
    <source>
        <dbReference type="ARBA" id="ARBA00023027"/>
    </source>
</evidence>
<evidence type="ECO:0000313" key="15">
    <source>
        <dbReference type="Proteomes" id="UP000644020"/>
    </source>
</evidence>
<dbReference type="GO" id="GO:0005344">
    <property type="term" value="F:oxygen carrier activity"/>
    <property type="evidence" value="ECO:0007669"/>
    <property type="project" value="UniProtKB-KW"/>
</dbReference>
<dbReference type="PANTHER" id="PTHR47354">
    <property type="entry name" value="NADH OXIDOREDUCTASE HCR"/>
    <property type="match status" value="1"/>
</dbReference>
<dbReference type="AlphaFoldDB" id="A0A918T601"/>
<keyword evidence="11" id="KW-0408">Iron</keyword>
<evidence type="ECO:0000256" key="6">
    <source>
        <dbReference type="ARBA" id="ARBA00022857"/>
    </source>
</evidence>
<evidence type="ECO:0000256" key="1">
    <source>
        <dbReference type="ARBA" id="ARBA00001970"/>
    </source>
</evidence>
<dbReference type="InterPro" id="IPR000971">
    <property type="entry name" value="Globin"/>
</dbReference>
<dbReference type="Proteomes" id="UP000644020">
    <property type="component" value="Unassembled WGS sequence"/>
</dbReference>
<dbReference type="PROSITE" id="PS01033">
    <property type="entry name" value="GLOBIN"/>
    <property type="match status" value="1"/>
</dbReference>
<dbReference type="Pfam" id="PF00970">
    <property type="entry name" value="FAD_binding_6"/>
    <property type="match status" value="1"/>
</dbReference>